<sequence>MIYTDFRKAAIAAALLSLSLLAAGCGSNESEEERLAAEEAGLEDAGVMRYSLVFGVERYYRDHIYELRKTRLELRGIKEELQRLNDNLEGASAAN</sequence>
<evidence type="ECO:0008006" key="5">
    <source>
        <dbReference type="Google" id="ProtNLM"/>
    </source>
</evidence>
<keyword evidence="2" id="KW-0732">Signal</keyword>
<name>A0A930UJ10_9GAMM</name>
<dbReference type="Proteomes" id="UP000604381">
    <property type="component" value="Unassembled WGS sequence"/>
</dbReference>
<keyword evidence="4" id="KW-1185">Reference proteome</keyword>
<evidence type="ECO:0000256" key="1">
    <source>
        <dbReference type="SAM" id="Coils"/>
    </source>
</evidence>
<feature type="coiled-coil region" evidence="1">
    <location>
        <begin position="67"/>
        <end position="94"/>
    </location>
</feature>
<gene>
    <name evidence="3" type="ORF">ISN26_07145</name>
</gene>
<keyword evidence="1" id="KW-0175">Coiled coil</keyword>
<reference evidence="3" key="1">
    <citation type="submission" date="2020-10" db="EMBL/GenBank/DDBJ databases">
        <title>An improved Amphimedon queenslandica hologenome assembly reveals how three proteobacterial symbionts can extend the metabolic phenotypic of their marine sponge host.</title>
        <authorList>
            <person name="Degnan B."/>
            <person name="Degnan S."/>
            <person name="Xiang X."/>
        </authorList>
    </citation>
    <scope>NUCLEOTIDE SEQUENCE</scope>
    <source>
        <strain evidence="3">AqS2</strain>
    </source>
</reference>
<organism evidence="3 4">
    <name type="scientific">Candidatus Amphirhobacter heronislandensis</name>
    <dbReference type="NCBI Taxonomy" id="1732024"/>
    <lineage>
        <taxon>Bacteria</taxon>
        <taxon>Pseudomonadati</taxon>
        <taxon>Pseudomonadota</taxon>
        <taxon>Gammaproteobacteria</taxon>
        <taxon>Candidatus Tethybacterales</taxon>
        <taxon>Candidatus Tethybacteraceae</taxon>
        <taxon>Candidatus Amphirhobacter</taxon>
    </lineage>
</organism>
<dbReference type="AlphaFoldDB" id="A0A930UJ10"/>
<evidence type="ECO:0000313" key="3">
    <source>
        <dbReference type="EMBL" id="MBF2735827.1"/>
    </source>
</evidence>
<protein>
    <recommendedName>
        <fullName evidence="5">DUF4398 domain-containing protein</fullName>
    </recommendedName>
</protein>
<accession>A0A930UJ10</accession>
<dbReference type="PROSITE" id="PS51257">
    <property type="entry name" value="PROKAR_LIPOPROTEIN"/>
    <property type="match status" value="1"/>
</dbReference>
<feature type="signal peptide" evidence="2">
    <location>
        <begin position="1"/>
        <end position="22"/>
    </location>
</feature>
<proteinExistence type="predicted"/>
<feature type="chain" id="PRO_5037159025" description="DUF4398 domain-containing protein" evidence="2">
    <location>
        <begin position="23"/>
        <end position="95"/>
    </location>
</feature>
<evidence type="ECO:0000256" key="2">
    <source>
        <dbReference type="SAM" id="SignalP"/>
    </source>
</evidence>
<dbReference type="EMBL" id="JADHEI010000053">
    <property type="protein sequence ID" value="MBF2735827.1"/>
    <property type="molecule type" value="Genomic_DNA"/>
</dbReference>
<evidence type="ECO:0000313" key="4">
    <source>
        <dbReference type="Proteomes" id="UP000604381"/>
    </source>
</evidence>
<comment type="caution">
    <text evidence="3">The sequence shown here is derived from an EMBL/GenBank/DDBJ whole genome shotgun (WGS) entry which is preliminary data.</text>
</comment>